<keyword evidence="2 3" id="KW-0040">ANK repeat</keyword>
<feature type="repeat" description="ANK" evidence="3">
    <location>
        <begin position="97"/>
        <end position="129"/>
    </location>
</feature>
<dbReference type="SUPFAM" id="SSF48403">
    <property type="entry name" value="Ankyrin repeat"/>
    <property type="match status" value="1"/>
</dbReference>
<proteinExistence type="predicted"/>
<dbReference type="RefSeq" id="WP_281929706.1">
    <property type="nucleotide sequence ID" value="NZ_AP027142.1"/>
</dbReference>
<accession>A0ABN6VEK6</accession>
<name>A0ABN6VEK6_9HYPH</name>
<dbReference type="PROSITE" id="PS50088">
    <property type="entry name" value="ANK_REPEAT"/>
    <property type="match status" value="3"/>
</dbReference>
<gene>
    <name evidence="4" type="ORF">SS37A_01110</name>
</gene>
<keyword evidence="5" id="KW-1185">Reference proteome</keyword>
<evidence type="ECO:0000313" key="4">
    <source>
        <dbReference type="EMBL" id="BDV32582.1"/>
    </source>
</evidence>
<dbReference type="InterPro" id="IPR002110">
    <property type="entry name" value="Ankyrin_rpt"/>
</dbReference>
<organism evidence="4 5">
    <name type="scientific">Methylocystis iwaonis</name>
    <dbReference type="NCBI Taxonomy" id="2885079"/>
    <lineage>
        <taxon>Bacteria</taxon>
        <taxon>Pseudomonadati</taxon>
        <taxon>Pseudomonadota</taxon>
        <taxon>Alphaproteobacteria</taxon>
        <taxon>Hyphomicrobiales</taxon>
        <taxon>Methylocystaceae</taxon>
        <taxon>Methylocystis</taxon>
    </lineage>
</organism>
<protein>
    <recommendedName>
        <fullName evidence="6">Ankyrin repeat domain-containing protein</fullName>
    </recommendedName>
</protein>
<feature type="repeat" description="ANK" evidence="3">
    <location>
        <begin position="64"/>
        <end position="96"/>
    </location>
</feature>
<evidence type="ECO:0008006" key="6">
    <source>
        <dbReference type="Google" id="ProtNLM"/>
    </source>
</evidence>
<dbReference type="PROSITE" id="PS50297">
    <property type="entry name" value="ANK_REP_REGION"/>
    <property type="match status" value="3"/>
</dbReference>
<dbReference type="PANTHER" id="PTHR24198:SF165">
    <property type="entry name" value="ANKYRIN REPEAT-CONTAINING PROTEIN-RELATED"/>
    <property type="match status" value="1"/>
</dbReference>
<keyword evidence="1" id="KW-0677">Repeat</keyword>
<dbReference type="InterPro" id="IPR036770">
    <property type="entry name" value="Ankyrin_rpt-contain_sf"/>
</dbReference>
<reference evidence="4 5" key="1">
    <citation type="journal article" date="2023" name="Int. J. Syst. Evol. Microbiol.">
        <title>Methylocystis iwaonis sp. nov., a type II methane-oxidizing bacterium from surface soil of a rice paddy field in Japan, and emended description of the genus Methylocystis (ex Whittenbury et al. 1970) Bowman et al. 1993.</title>
        <authorList>
            <person name="Kaise H."/>
            <person name="Sawadogo J.B."/>
            <person name="Alam M.S."/>
            <person name="Ueno C."/>
            <person name="Dianou D."/>
            <person name="Shinjo R."/>
            <person name="Asakawa S."/>
        </authorList>
    </citation>
    <scope>NUCLEOTIDE SEQUENCE [LARGE SCALE GENOMIC DNA]</scope>
    <source>
        <strain evidence="4 5">SS37A-Re</strain>
    </source>
</reference>
<dbReference type="Gene3D" id="1.25.40.20">
    <property type="entry name" value="Ankyrin repeat-containing domain"/>
    <property type="match status" value="1"/>
</dbReference>
<dbReference type="Proteomes" id="UP001317629">
    <property type="component" value="Chromosome"/>
</dbReference>
<dbReference type="Pfam" id="PF12796">
    <property type="entry name" value="Ank_2"/>
    <property type="match status" value="1"/>
</dbReference>
<sequence length="157" mass="16544">MSATLDLSDALQTFLAEQGFPRDAVNVFNKDKATPLMLAVRLAPPALARELLAAGADIHAENADGNQALWLACVGENAENIRLLIEAGADIQHVNCTGATPLMFSASSGRARAVAQLLAAGADPAFETGLGLTALDMASTQECLTLMRDSVRRRKKP</sequence>
<dbReference type="PANTHER" id="PTHR24198">
    <property type="entry name" value="ANKYRIN REPEAT AND PROTEIN KINASE DOMAIN-CONTAINING PROTEIN"/>
    <property type="match status" value="1"/>
</dbReference>
<evidence type="ECO:0000313" key="5">
    <source>
        <dbReference type="Proteomes" id="UP001317629"/>
    </source>
</evidence>
<feature type="repeat" description="ANK" evidence="3">
    <location>
        <begin position="31"/>
        <end position="63"/>
    </location>
</feature>
<evidence type="ECO:0000256" key="2">
    <source>
        <dbReference type="ARBA" id="ARBA00023043"/>
    </source>
</evidence>
<evidence type="ECO:0000256" key="3">
    <source>
        <dbReference type="PROSITE-ProRule" id="PRU00023"/>
    </source>
</evidence>
<dbReference type="EMBL" id="AP027142">
    <property type="protein sequence ID" value="BDV32582.1"/>
    <property type="molecule type" value="Genomic_DNA"/>
</dbReference>
<dbReference type="SMART" id="SM00248">
    <property type="entry name" value="ANK"/>
    <property type="match status" value="3"/>
</dbReference>
<evidence type="ECO:0000256" key="1">
    <source>
        <dbReference type="ARBA" id="ARBA00022737"/>
    </source>
</evidence>